<dbReference type="Proteomes" id="UP000002186">
    <property type="component" value="Chromosome"/>
</dbReference>
<reference evidence="5" key="1">
    <citation type="submission" date="2009-05" db="EMBL/GenBank/DDBJ databases">
        <title>Complete sequence of chromosome of Thauera sp. MZ1T.</title>
        <authorList>
            <consortium name="US DOE Joint Genome Institute"/>
            <person name="Lucas S."/>
            <person name="Copeland A."/>
            <person name="Lapidus A."/>
            <person name="Glavina del Rio T."/>
            <person name="Dalin E."/>
            <person name="Tice H."/>
            <person name="Bruce D."/>
            <person name="Goodwin L."/>
            <person name="Pitluck S."/>
            <person name="Sims D."/>
            <person name="Brettin T."/>
            <person name="Detter J.C."/>
            <person name="Han C."/>
            <person name="Larimer F."/>
            <person name="Land M."/>
            <person name="Hauser L."/>
            <person name="Kyrpides N."/>
            <person name="Mikhailova N."/>
            <person name="Sayler G.S."/>
        </authorList>
    </citation>
    <scope>NUCLEOTIDE SEQUENCE [LARGE SCALE GENOMIC DNA]</scope>
    <source>
        <strain evidence="5">MZ1T</strain>
    </source>
</reference>
<dbReference type="STRING" id="85643.Tmz1t_2483"/>
<feature type="domain" description="N-acetyltransferase" evidence="3">
    <location>
        <begin position="7"/>
        <end position="137"/>
    </location>
</feature>
<sequence>MSPNAVISLSDRVEHDEVLALYVANRWSSAEKPDVLLRALRDSHALATARVDGRLVGLVNAISDGHLVAYFPHMLVLPAFQRQGIGRRLMAAMLARYRDFHQLMLTADGDAVAFYEAMGFTRAGRTVPMWIYAGKDH</sequence>
<keyword evidence="1 4" id="KW-0808">Transferase</keyword>
<dbReference type="InterPro" id="IPR000182">
    <property type="entry name" value="GNAT_dom"/>
</dbReference>
<dbReference type="SUPFAM" id="SSF55729">
    <property type="entry name" value="Acyl-CoA N-acyltransferases (Nat)"/>
    <property type="match status" value="1"/>
</dbReference>
<dbReference type="EMBL" id="CP001281">
    <property type="protein sequence ID" value="ACR01085.1"/>
    <property type="molecule type" value="Genomic_DNA"/>
</dbReference>
<evidence type="ECO:0000256" key="2">
    <source>
        <dbReference type="ARBA" id="ARBA00023315"/>
    </source>
</evidence>
<dbReference type="OrthoDB" id="9775804at2"/>
<dbReference type="GO" id="GO:0005737">
    <property type="term" value="C:cytoplasm"/>
    <property type="evidence" value="ECO:0007669"/>
    <property type="project" value="TreeGrafter"/>
</dbReference>
<evidence type="ECO:0000313" key="4">
    <source>
        <dbReference type="EMBL" id="ACR01085.1"/>
    </source>
</evidence>
<dbReference type="GO" id="GO:0008080">
    <property type="term" value="F:N-acetyltransferase activity"/>
    <property type="evidence" value="ECO:0007669"/>
    <property type="project" value="InterPro"/>
</dbReference>
<dbReference type="KEGG" id="tmz:Tmz1t_2483"/>
<name>C4K9K9_THASP</name>
<evidence type="ECO:0000313" key="5">
    <source>
        <dbReference type="Proteomes" id="UP000002186"/>
    </source>
</evidence>
<reference evidence="4 5" key="2">
    <citation type="journal article" date="2012" name="Stand. Genomic Sci.">
        <title>Complete genome sequence of Thauera aminoaromatica strain MZ1T.</title>
        <authorList>
            <person name="Jiang K."/>
            <person name="Sanseverino J."/>
            <person name="Chauhan A."/>
            <person name="Lucas S."/>
            <person name="Copeland A."/>
            <person name="Lapidus A."/>
            <person name="Del Rio T.G."/>
            <person name="Dalin E."/>
            <person name="Tice H."/>
            <person name="Bruce D."/>
            <person name="Goodwin L."/>
            <person name="Pitluck S."/>
            <person name="Sims D."/>
            <person name="Brettin T."/>
            <person name="Detter J.C."/>
            <person name="Han C."/>
            <person name="Chang Y.J."/>
            <person name="Larimer F."/>
            <person name="Land M."/>
            <person name="Hauser L."/>
            <person name="Kyrpides N.C."/>
            <person name="Mikhailova N."/>
            <person name="Moser S."/>
            <person name="Jegier P."/>
            <person name="Close D."/>
            <person name="Debruyn J.M."/>
            <person name="Wang Y."/>
            <person name="Layton A.C."/>
            <person name="Allen M.S."/>
            <person name="Sayler G.S."/>
        </authorList>
    </citation>
    <scope>NUCLEOTIDE SEQUENCE [LARGE SCALE GENOMIC DNA]</scope>
    <source>
        <strain evidence="4 5">MZ1T</strain>
    </source>
</reference>
<dbReference type="PROSITE" id="PS51186">
    <property type="entry name" value="GNAT"/>
    <property type="match status" value="1"/>
</dbReference>
<dbReference type="InterPro" id="IPR016181">
    <property type="entry name" value="Acyl_CoA_acyltransferase"/>
</dbReference>
<dbReference type="Gene3D" id="3.40.630.30">
    <property type="match status" value="1"/>
</dbReference>
<dbReference type="AlphaFoldDB" id="C4K9K9"/>
<dbReference type="PANTHER" id="PTHR43626:SF4">
    <property type="entry name" value="GCN5-RELATED N-ACETYLTRANSFERASE 2, CHLOROPLASTIC"/>
    <property type="match status" value="1"/>
</dbReference>
<dbReference type="RefSeq" id="WP_012585520.1">
    <property type="nucleotide sequence ID" value="NC_011662.2"/>
</dbReference>
<protein>
    <submittedName>
        <fullName evidence="4">GCN5-related N-acetyltransferase</fullName>
    </submittedName>
</protein>
<evidence type="ECO:0000259" key="3">
    <source>
        <dbReference type="PROSITE" id="PS51186"/>
    </source>
</evidence>
<dbReference type="PANTHER" id="PTHR43626">
    <property type="entry name" value="ACYL-COA N-ACYLTRANSFERASE"/>
    <property type="match status" value="1"/>
</dbReference>
<gene>
    <name evidence="4" type="ordered locus">Tmz1t_2483</name>
</gene>
<organism evidence="4 5">
    <name type="scientific">Thauera aminoaromatica</name>
    <dbReference type="NCBI Taxonomy" id="164330"/>
    <lineage>
        <taxon>Bacteria</taxon>
        <taxon>Pseudomonadati</taxon>
        <taxon>Pseudomonadota</taxon>
        <taxon>Betaproteobacteria</taxon>
        <taxon>Rhodocyclales</taxon>
        <taxon>Zoogloeaceae</taxon>
        <taxon>Thauera</taxon>
    </lineage>
</organism>
<dbReference type="InterPro" id="IPR045039">
    <property type="entry name" value="NSI-like"/>
</dbReference>
<proteinExistence type="predicted"/>
<keyword evidence="5" id="KW-1185">Reference proteome</keyword>
<accession>C4K9K9</accession>
<dbReference type="CDD" id="cd04301">
    <property type="entry name" value="NAT_SF"/>
    <property type="match status" value="1"/>
</dbReference>
<dbReference type="eggNOG" id="COG0456">
    <property type="taxonomic scope" value="Bacteria"/>
</dbReference>
<keyword evidence="2" id="KW-0012">Acyltransferase</keyword>
<evidence type="ECO:0000256" key="1">
    <source>
        <dbReference type="ARBA" id="ARBA00022679"/>
    </source>
</evidence>
<dbReference type="Pfam" id="PF13673">
    <property type="entry name" value="Acetyltransf_10"/>
    <property type="match status" value="1"/>
</dbReference>
<dbReference type="HOGENOM" id="CLU_086503_5_1_4"/>